<dbReference type="Proteomes" id="UP000199114">
    <property type="component" value="Unassembled WGS sequence"/>
</dbReference>
<gene>
    <name evidence="1" type="ORF">SAMN04489841_4143</name>
</gene>
<evidence type="ECO:0000313" key="1">
    <source>
        <dbReference type="EMBL" id="SER57518.1"/>
    </source>
</evidence>
<sequence length="290" mass="31136">MQSRRDVLRMGGGVAGVGIVAGLAGCSELPVVGSYFDDGLDYAAWTYDPEAVGSNSISTTLLNVAAILDEEAVSNKSDLRDEVTGTYGEDLSADDVEFVLSVGFAEILTGSFDGSDVVDGMGVSEEGSYGDFDLYADDEAENAMVATDGTHLIRSSPYEYAEVEATEELELLIDTYNEDADRFVDVNDDFDLVRQEVDTTVYVSLNGQTESSSEDAADDAVVTTGITAEIDGEEMLGTYLLLYKTADGIDLDETESNLENSLSESATLDDVSQDDRLVTVDFTMPTDEFQ</sequence>
<dbReference type="OrthoDB" id="186668at2157"/>
<reference evidence="2" key="1">
    <citation type="submission" date="2016-10" db="EMBL/GenBank/DDBJ databases">
        <authorList>
            <person name="Varghese N."/>
            <person name="Submissions S."/>
        </authorList>
    </citation>
    <scope>NUCLEOTIDE SEQUENCE [LARGE SCALE GENOMIC DNA]</scope>
    <source>
        <strain evidence="2">DSM 25055</strain>
    </source>
</reference>
<name>A0A1H9QAS7_9EURY</name>
<dbReference type="EMBL" id="FOFD01000006">
    <property type="protein sequence ID" value="SER57518.1"/>
    <property type="molecule type" value="Genomic_DNA"/>
</dbReference>
<protein>
    <submittedName>
        <fullName evidence="1">Uncharacterized protein</fullName>
    </submittedName>
</protein>
<dbReference type="PROSITE" id="PS51257">
    <property type="entry name" value="PROKAR_LIPOPROTEIN"/>
    <property type="match status" value="1"/>
</dbReference>
<dbReference type="RefSeq" id="WP_090621219.1">
    <property type="nucleotide sequence ID" value="NZ_FOFD01000006.1"/>
</dbReference>
<organism evidence="1 2">
    <name type="scientific">Natrinema salaciae</name>
    <dbReference type="NCBI Taxonomy" id="1186196"/>
    <lineage>
        <taxon>Archaea</taxon>
        <taxon>Methanobacteriati</taxon>
        <taxon>Methanobacteriota</taxon>
        <taxon>Stenosarchaea group</taxon>
        <taxon>Halobacteria</taxon>
        <taxon>Halobacteriales</taxon>
        <taxon>Natrialbaceae</taxon>
        <taxon>Natrinema</taxon>
    </lineage>
</organism>
<evidence type="ECO:0000313" key="2">
    <source>
        <dbReference type="Proteomes" id="UP000199114"/>
    </source>
</evidence>
<accession>A0A1H9QAS7</accession>
<dbReference type="AlphaFoldDB" id="A0A1H9QAS7"/>
<keyword evidence="2" id="KW-1185">Reference proteome</keyword>
<proteinExistence type="predicted"/>